<dbReference type="AlphaFoldDB" id="A0AAV4CHT7"/>
<reference evidence="1 2" key="1">
    <citation type="journal article" date="2021" name="Elife">
        <title>Chloroplast acquisition without the gene transfer in kleptoplastic sea slugs, Plakobranchus ocellatus.</title>
        <authorList>
            <person name="Maeda T."/>
            <person name="Takahashi S."/>
            <person name="Yoshida T."/>
            <person name="Shimamura S."/>
            <person name="Takaki Y."/>
            <person name="Nagai Y."/>
            <person name="Toyoda A."/>
            <person name="Suzuki Y."/>
            <person name="Arimoto A."/>
            <person name="Ishii H."/>
            <person name="Satoh N."/>
            <person name="Nishiyama T."/>
            <person name="Hasebe M."/>
            <person name="Maruyama T."/>
            <person name="Minagawa J."/>
            <person name="Obokata J."/>
            <person name="Shigenobu S."/>
        </authorList>
    </citation>
    <scope>NUCLEOTIDE SEQUENCE [LARGE SCALE GENOMIC DNA]</scope>
</reference>
<organism evidence="1 2">
    <name type="scientific">Plakobranchus ocellatus</name>
    <dbReference type="NCBI Taxonomy" id="259542"/>
    <lineage>
        <taxon>Eukaryota</taxon>
        <taxon>Metazoa</taxon>
        <taxon>Spiralia</taxon>
        <taxon>Lophotrochozoa</taxon>
        <taxon>Mollusca</taxon>
        <taxon>Gastropoda</taxon>
        <taxon>Heterobranchia</taxon>
        <taxon>Euthyneura</taxon>
        <taxon>Panpulmonata</taxon>
        <taxon>Sacoglossa</taxon>
        <taxon>Placobranchoidea</taxon>
        <taxon>Plakobranchidae</taxon>
        <taxon>Plakobranchus</taxon>
    </lineage>
</organism>
<evidence type="ECO:0000313" key="1">
    <source>
        <dbReference type="EMBL" id="GFO32406.1"/>
    </source>
</evidence>
<evidence type="ECO:0000313" key="2">
    <source>
        <dbReference type="Proteomes" id="UP000735302"/>
    </source>
</evidence>
<proteinExistence type="predicted"/>
<keyword evidence="2" id="KW-1185">Reference proteome</keyword>
<dbReference type="Proteomes" id="UP000735302">
    <property type="component" value="Unassembled WGS sequence"/>
</dbReference>
<protein>
    <submittedName>
        <fullName evidence="1">Uncharacterized protein</fullName>
    </submittedName>
</protein>
<sequence length="268" mass="29865">MGARRKWGGGGKGLLYIASPQQGFKALRQAGAPMAGLEPATDLKADSQATVPPRARHDLGLFGLRQARSSSIALYDMVITNDNRFFLWYTIGNSRFKPLKGPQGRTEGPNWPTYKYQGEKRMVYHSATKHHNKPRPTQGGETTGACTSEWLQHYTNVLAANSPRSARIVSHRRPQALVHPSGYNHYINVLAANSPRSARIVSRRRPQALVHPSGYNHYINILAANSPRSAQIVSPPDPTLKKRTKNSAVLRRITFGYKIKEENVEILH</sequence>
<name>A0AAV4CHT7_9GAST</name>
<comment type="caution">
    <text evidence="1">The sequence shown here is derived from an EMBL/GenBank/DDBJ whole genome shotgun (WGS) entry which is preliminary data.</text>
</comment>
<gene>
    <name evidence="1" type="ORF">PoB_005891100</name>
</gene>
<accession>A0AAV4CHT7</accession>
<dbReference type="EMBL" id="BLXT01006630">
    <property type="protein sequence ID" value="GFO32406.1"/>
    <property type="molecule type" value="Genomic_DNA"/>
</dbReference>